<name>A0ABX1EVY0_9PROT</name>
<dbReference type="EMBL" id="JAAVTX010000001">
    <property type="protein sequence ID" value="NKE43429.1"/>
    <property type="molecule type" value="Genomic_DNA"/>
</dbReference>
<dbReference type="SUPFAM" id="SSF52540">
    <property type="entry name" value="P-loop containing nucleoside triphosphate hydrolases"/>
    <property type="match status" value="1"/>
</dbReference>
<evidence type="ECO:0000256" key="1">
    <source>
        <dbReference type="SAM" id="MobiDB-lite"/>
    </source>
</evidence>
<dbReference type="RefSeq" id="WP_168046413.1">
    <property type="nucleotide sequence ID" value="NZ_JAATJR010000001.1"/>
</dbReference>
<comment type="caution">
    <text evidence="2">The sequence shown here is derived from an EMBL/GenBank/DDBJ whole genome shotgun (WGS) entry which is preliminary data.</text>
</comment>
<dbReference type="InterPro" id="IPR027417">
    <property type="entry name" value="P-loop_NTPase"/>
</dbReference>
<evidence type="ECO:0000313" key="3">
    <source>
        <dbReference type="Proteomes" id="UP000765160"/>
    </source>
</evidence>
<proteinExistence type="predicted"/>
<protein>
    <recommendedName>
        <fullName evidence="4">ATP-binding protein</fullName>
    </recommendedName>
</protein>
<reference evidence="2 3" key="1">
    <citation type="submission" date="2020-03" db="EMBL/GenBank/DDBJ databases">
        <title>Roseomonas selenitidurans sp. nov. isolated from soil.</title>
        <authorList>
            <person name="Liu H."/>
        </authorList>
    </citation>
    <scope>NUCLEOTIDE SEQUENCE [LARGE SCALE GENOMIC DNA]</scope>
    <source>
        <strain evidence="2 3">JCM 15073</strain>
    </source>
</reference>
<evidence type="ECO:0008006" key="4">
    <source>
        <dbReference type="Google" id="ProtNLM"/>
    </source>
</evidence>
<accession>A0ABX1EVY0</accession>
<feature type="region of interest" description="Disordered" evidence="1">
    <location>
        <begin position="1"/>
        <end position="26"/>
    </location>
</feature>
<organism evidence="2 3">
    <name type="scientific">Falsiroseomonas frigidaquae</name>
    <dbReference type="NCBI Taxonomy" id="487318"/>
    <lineage>
        <taxon>Bacteria</taxon>
        <taxon>Pseudomonadati</taxon>
        <taxon>Pseudomonadota</taxon>
        <taxon>Alphaproteobacteria</taxon>
        <taxon>Acetobacterales</taxon>
        <taxon>Roseomonadaceae</taxon>
        <taxon>Falsiroseomonas</taxon>
    </lineage>
</organism>
<gene>
    <name evidence="2" type="ORF">HB662_01475</name>
</gene>
<sequence length="509" mass="54971">MADEPEDFSLGDANGAAPATPAPKPRRRDKLALLLSDWDLARTPDGGALAGIKHRGHREWMHVATKGFRNSLTVRFYLEHGAGLSGTALAETVALAEARALASGDVRQPWRRFAWQDGCIWLDLGGGDPAGERRAVRIAAEGWRIIPADDVPVAFLRAPDSLPLPEPAAAAASTGDLRTFVNVDSDDELALAWAWLVCAARPFAEGGAYPILLLHGEQGSGKSDAARYMQALLDPSTLTGRALPREERDLFISAANRHLVAFDNVSGIGDTFADCLCRIATGGGYSARALHTDSDESIFVTVRPMLVNGIPSTILGRPDLADRAISVELRPLRRRREQAEMRADYAAARPGLLGVLCDGLSAALRNLATTKLVDPPRMMDAATWAEAAAQGLGIESGRISAAWRANRGNADRAALEVDDVAQAVVALLAEEERERQAPEWKGSPQELYRKLTDHAGERVSRSNLWPKNPAGLGTKLRRIAPGLRSVHRIEMAHGKGGHDGTRWLSLRRL</sequence>
<keyword evidence="3" id="KW-1185">Reference proteome</keyword>
<dbReference type="Proteomes" id="UP000765160">
    <property type="component" value="Unassembled WGS sequence"/>
</dbReference>
<evidence type="ECO:0000313" key="2">
    <source>
        <dbReference type="EMBL" id="NKE43429.1"/>
    </source>
</evidence>